<keyword evidence="5" id="KW-0021">Allosteric enzyme</keyword>
<dbReference type="Pfam" id="PF00022">
    <property type="entry name" value="Actin"/>
    <property type="match status" value="1"/>
</dbReference>
<dbReference type="NCBIfam" id="NF001097">
    <property type="entry name" value="PRK00129.1"/>
    <property type="match status" value="1"/>
</dbReference>
<dbReference type="FunFam" id="3.30.420.40:FF:000502">
    <property type="entry name" value="Actin-Related Proteins"/>
    <property type="match status" value="1"/>
</dbReference>
<dbReference type="AlphaFoldDB" id="A0A4V4NF80"/>
<evidence type="ECO:0000256" key="7">
    <source>
        <dbReference type="ARBA" id="ARBA00022679"/>
    </source>
</evidence>
<evidence type="ECO:0000256" key="10">
    <source>
        <dbReference type="RuleBase" id="RU000487"/>
    </source>
</evidence>
<dbReference type="GO" id="GO:0005525">
    <property type="term" value="F:GTP binding"/>
    <property type="evidence" value="ECO:0007669"/>
    <property type="project" value="UniProtKB-KW"/>
</dbReference>
<dbReference type="InterPro" id="IPR000836">
    <property type="entry name" value="PRTase_dom"/>
</dbReference>
<sequence length="583" mass="65989">MSQYDNVILLRQTNQLKCLYTIVRDKNTARGDFVFYSDRIIRLLVEEGLNQLPIEPKKVETPLGVTYDGYSFKGKICGVSIIRAGESMEQGLRDCCRSVRLGKILIQRDEETATPKLFYVKLPEDISERYVLLLDPLLATGGSAAMAVEVLLEKGVPQDKIIFLNVLASPEGIEVFKKKYPQIKIITGMIDECLDEKKYVVPGVGDFGDRYYFLDNGSGTIRCGFSADEIPRVCYSNILGKPKYQKIEYLPSDISMNDTFIGNQAQIKRGLLKLKYPIEHGIIEDWNSMEQIWEQVLRYDLVKQVNDDKSDISFNEHAILLTEHPFTTRKQREKMCEIMFETFGVAGINVSMPAVLSLYSTGRTTGVSVDVGDGVSDIAAIWDGFVLPGSMKRINLAGRDISRQLQVEIMKCGYSMNSSSEFEIIRSMKERIGFVALNKQSKYESTEKFQLPDGKFLKMTKASLSKPSELLFKPELFGFEDSNIQESLYDCIMKTDMDLRKIMFETIVLSGGGTLMKNFGARLISELAKIDDEVKLKMFASPERRNNCFVGGSILSSLSTFSNVVFSRKQFMEDHSCIYDKLF</sequence>
<dbReference type="Pfam" id="PF14681">
    <property type="entry name" value="UPRTase"/>
    <property type="match status" value="1"/>
</dbReference>
<protein>
    <recommendedName>
        <fullName evidence="4">uracil phosphoribosyltransferase</fullName>
        <ecNumber evidence="4">2.4.2.9</ecNumber>
    </recommendedName>
</protein>
<evidence type="ECO:0000256" key="4">
    <source>
        <dbReference type="ARBA" id="ARBA00011894"/>
    </source>
</evidence>
<evidence type="ECO:0000313" key="13">
    <source>
        <dbReference type="Proteomes" id="UP000307173"/>
    </source>
</evidence>
<comment type="caution">
    <text evidence="12">The sequence shown here is derived from an EMBL/GenBank/DDBJ whole genome shotgun (WGS) entry which is preliminary data.</text>
</comment>
<proteinExistence type="inferred from homology"/>
<keyword evidence="6" id="KW-0328">Glycosyltransferase</keyword>
<evidence type="ECO:0000313" key="12">
    <source>
        <dbReference type="EMBL" id="TID15758.1"/>
    </source>
</evidence>
<dbReference type="Gene3D" id="3.30.420.40">
    <property type="match status" value="2"/>
</dbReference>
<dbReference type="SUPFAM" id="SSF53067">
    <property type="entry name" value="Actin-like ATPase domain"/>
    <property type="match status" value="2"/>
</dbReference>
<evidence type="ECO:0000256" key="2">
    <source>
        <dbReference type="ARBA" id="ARBA00005180"/>
    </source>
</evidence>
<evidence type="ECO:0000256" key="9">
    <source>
        <dbReference type="ARBA" id="ARBA00023134"/>
    </source>
</evidence>
<dbReference type="EMBL" id="SELW01000652">
    <property type="protein sequence ID" value="TID15758.1"/>
    <property type="molecule type" value="Genomic_DNA"/>
</dbReference>
<keyword evidence="13" id="KW-1185">Reference proteome</keyword>
<dbReference type="InterPro" id="IPR043129">
    <property type="entry name" value="ATPase_NBD"/>
</dbReference>
<reference evidence="12 13" key="1">
    <citation type="journal article" date="2019" name="Front. Genet.">
        <title>Whole-Genome Sequencing of the Opportunistic Yeast Pathogen Candida inconspicua Uncovers Its Hybrid Origin.</title>
        <authorList>
            <person name="Mixao V."/>
            <person name="Hansen A.P."/>
            <person name="Saus E."/>
            <person name="Boekhout T."/>
            <person name="Lass-Florl C."/>
            <person name="Gabaldon T."/>
        </authorList>
    </citation>
    <scope>NUCLEOTIDE SEQUENCE [LARGE SCALE GENOMIC DNA]</scope>
    <source>
        <strain evidence="12 13">CBS 180</strain>
    </source>
</reference>
<dbReference type="Gene3D" id="3.40.50.2020">
    <property type="match status" value="1"/>
</dbReference>
<name>A0A4V4NF80_9ASCO</name>
<comment type="similarity">
    <text evidence="10">Belongs to the actin family.</text>
</comment>
<dbReference type="InterPro" id="IPR029057">
    <property type="entry name" value="PRTase-like"/>
</dbReference>
<dbReference type="SUPFAM" id="SSF53271">
    <property type="entry name" value="PRTase-like"/>
    <property type="match status" value="1"/>
</dbReference>
<accession>A0A4V4NF80</accession>
<dbReference type="Proteomes" id="UP000307173">
    <property type="component" value="Unassembled WGS sequence"/>
</dbReference>
<dbReference type="CDD" id="cd06223">
    <property type="entry name" value="PRTases_typeI"/>
    <property type="match status" value="1"/>
</dbReference>
<dbReference type="Gene3D" id="3.90.640.10">
    <property type="entry name" value="Actin, Chain A, domain 4"/>
    <property type="match status" value="1"/>
</dbReference>
<keyword evidence="7" id="KW-0808">Transferase</keyword>
<evidence type="ECO:0000256" key="5">
    <source>
        <dbReference type="ARBA" id="ARBA00022533"/>
    </source>
</evidence>
<gene>
    <name evidence="12" type="ORF">CANINC_004287</name>
</gene>
<evidence type="ECO:0000256" key="8">
    <source>
        <dbReference type="ARBA" id="ARBA00022741"/>
    </source>
</evidence>
<evidence type="ECO:0000256" key="1">
    <source>
        <dbReference type="ARBA" id="ARBA00001946"/>
    </source>
</evidence>
<dbReference type="InterPro" id="IPR004000">
    <property type="entry name" value="Actin"/>
</dbReference>
<dbReference type="FunFam" id="3.40.50.2020:FF:000023">
    <property type="entry name" value="Probable uracil phosphoribosyltransferase"/>
    <property type="match status" value="1"/>
</dbReference>
<dbReference type="SMART" id="SM00268">
    <property type="entry name" value="ACTIN"/>
    <property type="match status" value="1"/>
</dbReference>
<keyword evidence="8" id="KW-0547">Nucleotide-binding</keyword>
<dbReference type="GO" id="GO:0004845">
    <property type="term" value="F:uracil phosphoribosyltransferase activity"/>
    <property type="evidence" value="ECO:0007669"/>
    <property type="project" value="UniProtKB-EC"/>
</dbReference>
<feature type="domain" description="Phosphoribosyltransferase" evidence="11">
    <location>
        <begin position="12"/>
        <end position="212"/>
    </location>
</feature>
<organism evidence="12 13">
    <name type="scientific">Pichia inconspicua</name>
    <dbReference type="NCBI Taxonomy" id="52247"/>
    <lineage>
        <taxon>Eukaryota</taxon>
        <taxon>Fungi</taxon>
        <taxon>Dikarya</taxon>
        <taxon>Ascomycota</taxon>
        <taxon>Saccharomycotina</taxon>
        <taxon>Pichiomycetes</taxon>
        <taxon>Pichiales</taxon>
        <taxon>Pichiaceae</taxon>
        <taxon>Pichia</taxon>
    </lineage>
</organism>
<comment type="cofactor">
    <cofactor evidence="1">
        <name>Mg(2+)</name>
        <dbReference type="ChEBI" id="CHEBI:18420"/>
    </cofactor>
</comment>
<dbReference type="PRINTS" id="PR00190">
    <property type="entry name" value="ACTIN"/>
</dbReference>
<evidence type="ECO:0000256" key="6">
    <source>
        <dbReference type="ARBA" id="ARBA00022676"/>
    </source>
</evidence>
<evidence type="ECO:0000256" key="3">
    <source>
        <dbReference type="ARBA" id="ARBA00009516"/>
    </source>
</evidence>
<comment type="pathway">
    <text evidence="2">Pyrimidine metabolism; UMP biosynthesis via salvage pathway; UMP from uracil: step 1/1.</text>
</comment>
<evidence type="ECO:0000259" key="11">
    <source>
        <dbReference type="Pfam" id="PF14681"/>
    </source>
</evidence>
<dbReference type="PANTHER" id="PTHR11937">
    <property type="entry name" value="ACTIN"/>
    <property type="match status" value="1"/>
</dbReference>
<dbReference type="OrthoDB" id="106623at2759"/>
<keyword evidence="9" id="KW-0342">GTP-binding</keyword>
<dbReference type="EC" id="2.4.2.9" evidence="4"/>
<comment type="similarity">
    <text evidence="3">Belongs to the UPRTase family.</text>
</comment>
<dbReference type="STRING" id="52247.A0A4V4NF80"/>
<dbReference type="GO" id="GO:0008655">
    <property type="term" value="P:pyrimidine-containing compound salvage"/>
    <property type="evidence" value="ECO:0007669"/>
    <property type="project" value="UniProtKB-ARBA"/>
</dbReference>